<feature type="transmembrane region" description="Helical" evidence="1">
    <location>
        <begin position="141"/>
        <end position="161"/>
    </location>
</feature>
<accession>A0A147KFD1</accession>
<dbReference type="InterPro" id="IPR013901">
    <property type="entry name" value="Anthrone_oxy"/>
</dbReference>
<reference evidence="3" key="1">
    <citation type="journal article" date="2017" name="Acta Aliment.">
        <title>Plant polysaccharide degrading enzyme system of Thermpbifida cellulosilytica TB100 revealed by de novo genome project data.</title>
        <authorList>
            <person name="Toth A."/>
            <person name="Baka E."/>
            <person name="Luzics S."/>
            <person name="Bata-Vidacs I."/>
            <person name="Nagy I."/>
            <person name="Balint B."/>
            <person name="Herceg R."/>
            <person name="Olasz F."/>
            <person name="Wilk T."/>
            <person name="Nagy T."/>
            <person name="Kriszt B."/>
            <person name="Nagy I."/>
            <person name="Kukolya J."/>
        </authorList>
    </citation>
    <scope>NUCLEOTIDE SEQUENCE [LARGE SCALE GENOMIC DNA]</scope>
    <source>
        <strain evidence="3">TB100</strain>
    </source>
</reference>
<dbReference type="AlphaFoldDB" id="A0A147KFD1"/>
<dbReference type="Proteomes" id="UP000074382">
    <property type="component" value="Unassembled WGS sequence"/>
</dbReference>
<dbReference type="STRING" id="665004.AC529_14445"/>
<dbReference type="OrthoDB" id="428263at2"/>
<comment type="caution">
    <text evidence="2">The sequence shown here is derived from an EMBL/GenBank/DDBJ whole genome shotgun (WGS) entry which is preliminary data.</text>
</comment>
<protein>
    <recommendedName>
        <fullName evidence="4">DUF1772 domain-containing protein</fullName>
    </recommendedName>
</protein>
<gene>
    <name evidence="2" type="ORF">AC529_14445</name>
</gene>
<feature type="transmembrane region" description="Helical" evidence="1">
    <location>
        <begin position="53"/>
        <end position="78"/>
    </location>
</feature>
<dbReference type="Pfam" id="PF08592">
    <property type="entry name" value="Anthrone_oxy"/>
    <property type="match status" value="1"/>
</dbReference>
<evidence type="ECO:0000256" key="1">
    <source>
        <dbReference type="SAM" id="Phobius"/>
    </source>
</evidence>
<evidence type="ECO:0008006" key="4">
    <source>
        <dbReference type="Google" id="ProtNLM"/>
    </source>
</evidence>
<evidence type="ECO:0000313" key="3">
    <source>
        <dbReference type="Proteomes" id="UP000074382"/>
    </source>
</evidence>
<keyword evidence="1" id="KW-0472">Membrane</keyword>
<sequence length="162" mass="16446">MVEVVRVGVVVASAVATGLLAGVFFAFWVAVMPGLAEAGDRVVVEVMQRINRAILTVPFLVVFLGSPLSAVAAVVLYVPVGGAVLGWLVAGAAGCVVASAVTVRGNVPLNDALAAAGPVERLSQEQAAGARRRFGARWVRWNAVRTAASTLAAGCLVAALAV</sequence>
<dbReference type="EMBL" id="LGEM01000101">
    <property type="protein sequence ID" value="KUP96004.1"/>
    <property type="molecule type" value="Genomic_DNA"/>
</dbReference>
<feature type="transmembrane region" description="Helical" evidence="1">
    <location>
        <begin position="6"/>
        <end position="32"/>
    </location>
</feature>
<proteinExistence type="predicted"/>
<keyword evidence="3" id="KW-1185">Reference proteome</keyword>
<dbReference type="RefSeq" id="WP_068755569.1">
    <property type="nucleotide sequence ID" value="NZ_KQ950181.1"/>
</dbReference>
<dbReference type="PATRIC" id="fig|665004.4.peg.2026"/>
<organism evidence="2 3">
    <name type="scientific">Thermobifida cellulosilytica TB100</name>
    <dbReference type="NCBI Taxonomy" id="665004"/>
    <lineage>
        <taxon>Bacteria</taxon>
        <taxon>Bacillati</taxon>
        <taxon>Actinomycetota</taxon>
        <taxon>Actinomycetes</taxon>
        <taxon>Streptosporangiales</taxon>
        <taxon>Nocardiopsidaceae</taxon>
        <taxon>Thermobifida</taxon>
    </lineage>
</organism>
<keyword evidence="1" id="KW-1133">Transmembrane helix</keyword>
<keyword evidence="1" id="KW-0812">Transmembrane</keyword>
<evidence type="ECO:0000313" key="2">
    <source>
        <dbReference type="EMBL" id="KUP96004.1"/>
    </source>
</evidence>
<name>A0A147KFD1_THECS</name>
<feature type="transmembrane region" description="Helical" evidence="1">
    <location>
        <begin position="84"/>
        <end position="103"/>
    </location>
</feature>